<reference evidence="1 2" key="1">
    <citation type="submission" date="2017-10" db="EMBL/GenBank/DDBJ databases">
        <title>Antibacterial composition for extension of chilled fish shelf life and decreasing of risk of food-borne infections, bacteriophage strains for its preparation.</title>
        <authorList>
            <person name="Zulkarneev E.R."/>
            <person name="Aleshkin A.V."/>
            <person name="Rubalsky O.V."/>
            <person name="Kiseleva I.A."/>
            <person name="Rubalskii E.O."/>
            <person name="Lebedev S.N."/>
        </authorList>
    </citation>
    <scope>NUCLEOTIDE SEQUENCE [LARGE SCALE GENOMIC DNA]</scope>
</reference>
<gene>
    <name evidence="1" type="ORF">Ah1_00253</name>
</gene>
<dbReference type="Proteomes" id="UP000240934">
    <property type="component" value="Segment"/>
</dbReference>
<name>A0A2H4YF30_9CAUD</name>
<sequence length="142" mass="16628">MAEYKNDRQDWFKNYPILKSDSDNNYAHHKPGAIAIHRGNEGFKFYVIRATKIVPVKQYGRTYMSNKAFVQLIQCPERESADTAPRKRVTERGFHELYILDTDRYIENEIRVFTDMMDLAKLRLTQTDTIDKLVTKHGALNA</sequence>
<proteinExistence type="predicted"/>
<accession>A0A2H4YF30</accession>
<protein>
    <submittedName>
        <fullName evidence="1">Uncharacterized protein</fullName>
    </submittedName>
</protein>
<evidence type="ECO:0000313" key="1">
    <source>
        <dbReference type="EMBL" id="AUE22771.1"/>
    </source>
</evidence>
<evidence type="ECO:0000313" key="2">
    <source>
        <dbReference type="Proteomes" id="UP000240934"/>
    </source>
</evidence>
<organism evidence="1 2">
    <name type="scientific">Aeromonas phage Ah1</name>
    <dbReference type="NCBI Taxonomy" id="2053701"/>
    <lineage>
        <taxon>Viruses</taxon>
        <taxon>Duplodnaviria</taxon>
        <taxon>Heunggongvirae</taxon>
        <taxon>Uroviricota</taxon>
        <taxon>Caudoviricetes</taxon>
        <taxon>Pantevenvirales</taxon>
        <taxon>Straboviridae</taxon>
        <taxon>Cinqassovirus</taxon>
        <taxon>Cinqassovirus ah1</taxon>
    </lineage>
</organism>
<dbReference type="EMBL" id="MG250483">
    <property type="protein sequence ID" value="AUE22771.1"/>
    <property type="molecule type" value="Genomic_DNA"/>
</dbReference>
<keyword evidence="2" id="KW-1185">Reference proteome</keyword>